<accession>A0A238F7Z6</accession>
<feature type="compositionally biased region" description="Basic and acidic residues" evidence="2">
    <location>
        <begin position="87"/>
        <end position="100"/>
    </location>
</feature>
<name>A0A238F7Z6_9BASI</name>
<feature type="domain" description="Calcineurin-like phosphoesterase" evidence="4">
    <location>
        <begin position="381"/>
        <end position="598"/>
    </location>
</feature>
<protein>
    <submittedName>
        <fullName evidence="5">BQ2448_115 protein</fullName>
    </submittedName>
</protein>
<evidence type="ECO:0000259" key="4">
    <source>
        <dbReference type="Pfam" id="PF00149"/>
    </source>
</evidence>
<reference evidence="6" key="1">
    <citation type="submission" date="2016-09" db="EMBL/GenBank/DDBJ databases">
        <authorList>
            <person name="Jeantristanb JTB J.-T."/>
            <person name="Ricardo R."/>
        </authorList>
    </citation>
    <scope>NUCLEOTIDE SEQUENCE [LARGE SCALE GENOMIC DNA]</scope>
</reference>
<dbReference type="InterPro" id="IPR039331">
    <property type="entry name" value="PAPs-like"/>
</dbReference>
<dbReference type="Pfam" id="PF00149">
    <property type="entry name" value="Metallophos"/>
    <property type="match status" value="1"/>
</dbReference>
<evidence type="ECO:0000256" key="3">
    <source>
        <dbReference type="SAM" id="Phobius"/>
    </source>
</evidence>
<dbReference type="InterPro" id="IPR029052">
    <property type="entry name" value="Metallo-depent_PP-like"/>
</dbReference>
<dbReference type="PANTHER" id="PTHR22953">
    <property type="entry name" value="ACID PHOSPHATASE RELATED"/>
    <property type="match status" value="1"/>
</dbReference>
<evidence type="ECO:0000256" key="2">
    <source>
        <dbReference type="SAM" id="MobiDB-lite"/>
    </source>
</evidence>
<proteinExistence type="predicted"/>
<evidence type="ECO:0000256" key="1">
    <source>
        <dbReference type="ARBA" id="ARBA00022729"/>
    </source>
</evidence>
<dbReference type="Proteomes" id="UP000198372">
    <property type="component" value="Unassembled WGS sequence"/>
</dbReference>
<dbReference type="InterPro" id="IPR004843">
    <property type="entry name" value="Calcineurin-like_PHP"/>
</dbReference>
<keyword evidence="3" id="KW-1133">Transmembrane helix</keyword>
<keyword evidence="3" id="KW-0812">Transmembrane</keyword>
<gene>
    <name evidence="5" type="ORF">BQ2448_115</name>
</gene>
<sequence>MAMQQVVSGFFQRRMPARLRSATSSDGPASAADFESYLRRHPDVVVDEPVASTSTSASATTHDEARPSASPPRRRRRRGEETLQPSQRERGQGQDTDMHRIISPQSHSIRSRTPFDILRSLEPWGAHNGPSYTTLRRRERPNLDLATTRSSRRSSARLWFKRSTRRPRASAFLLPFLIFFGIWLCSIRDWIVMVRFKARDAAYENGLVWTCRLRKEPMLFVQAEDQIAMVWESNCDRPAIVAWSPQPLWDGEIFGGSRKLDEKGRRAGKELKGWSTAAVKRTEVGSGRFVYSSTVGPLLGGRRYNYRVGWVQAKSPSDGKAAGANTTDTDQATKFKKVLASYSFDWTGPAAIPHLGPEPADADASYTTGPLLPSQPTSFHIAALADNQYNVRTYHRVLLKMLAYSRRLPSQPPSPPLLIHAGDQVQNPHNLAQWQTDFWDAMTSVLPTRFGQTTPIILARGNHDWDKTGVNAYVGGSPPRSDWLVERREQLAASHPGTYFAYSPHQRCRILILDSNLDSAQQVEQELWLKWQLAKPDWTRSTIRIVVVHVSPFLEFWDTETWTNGKESMWSIYVRRRLAPLWAENGATLVLSGHQHAYSRGFLPHSLHRSYSSVDASASLDELSKAIVAERGWEKVAKGCAIEEPGTVYTIFGGAGGTLDQDRVEDWGFYDRSIKGQHHFGWIGMGFAGAGVDDSVIGEIEIGDENAFENAGPKKVYRNGGTGCRNGTIEVVDVLEWRAVGLDEHILDAFRIESYGCAEQ</sequence>
<dbReference type="AlphaFoldDB" id="A0A238F7Z6"/>
<dbReference type="OrthoDB" id="2533895at2759"/>
<dbReference type="STRING" id="269621.A0A238F7Z6"/>
<dbReference type="PANTHER" id="PTHR22953:SF153">
    <property type="entry name" value="PURPLE ACID PHOSPHATASE"/>
    <property type="match status" value="1"/>
</dbReference>
<feature type="region of interest" description="Disordered" evidence="2">
    <location>
        <begin position="40"/>
        <end position="106"/>
    </location>
</feature>
<dbReference type="Gene3D" id="3.60.21.10">
    <property type="match status" value="1"/>
</dbReference>
<dbReference type="SUPFAM" id="SSF56300">
    <property type="entry name" value="Metallo-dependent phosphatases"/>
    <property type="match status" value="1"/>
</dbReference>
<keyword evidence="6" id="KW-1185">Reference proteome</keyword>
<organism evidence="5 6">
    <name type="scientific">Microbotryum intermedium</name>
    <dbReference type="NCBI Taxonomy" id="269621"/>
    <lineage>
        <taxon>Eukaryota</taxon>
        <taxon>Fungi</taxon>
        <taxon>Dikarya</taxon>
        <taxon>Basidiomycota</taxon>
        <taxon>Pucciniomycotina</taxon>
        <taxon>Microbotryomycetes</taxon>
        <taxon>Microbotryales</taxon>
        <taxon>Microbotryaceae</taxon>
        <taxon>Microbotryum</taxon>
    </lineage>
</organism>
<evidence type="ECO:0000313" key="5">
    <source>
        <dbReference type="EMBL" id="SCV67994.1"/>
    </source>
</evidence>
<feature type="transmembrane region" description="Helical" evidence="3">
    <location>
        <begin position="171"/>
        <end position="191"/>
    </location>
</feature>
<dbReference type="GO" id="GO:0003993">
    <property type="term" value="F:acid phosphatase activity"/>
    <property type="evidence" value="ECO:0007669"/>
    <property type="project" value="InterPro"/>
</dbReference>
<feature type="compositionally biased region" description="Low complexity" evidence="2">
    <location>
        <begin position="51"/>
        <end position="60"/>
    </location>
</feature>
<keyword evidence="3" id="KW-0472">Membrane</keyword>
<keyword evidence="1" id="KW-0732">Signal</keyword>
<dbReference type="EMBL" id="FMSP01000003">
    <property type="protein sequence ID" value="SCV67994.1"/>
    <property type="molecule type" value="Genomic_DNA"/>
</dbReference>
<evidence type="ECO:0000313" key="6">
    <source>
        <dbReference type="Proteomes" id="UP000198372"/>
    </source>
</evidence>